<feature type="transmembrane region" description="Helical" evidence="7">
    <location>
        <begin position="56"/>
        <end position="79"/>
    </location>
</feature>
<dbReference type="RefSeq" id="WP_126582404.1">
    <property type="nucleotide sequence ID" value="NZ_BIFR01000002.1"/>
</dbReference>
<dbReference type="AlphaFoldDB" id="A0A402A767"/>
<evidence type="ECO:0000256" key="4">
    <source>
        <dbReference type="ARBA" id="ARBA00022989"/>
    </source>
</evidence>
<dbReference type="InterPro" id="IPR013525">
    <property type="entry name" value="ABC2_TM"/>
</dbReference>
<reference evidence="10" key="1">
    <citation type="submission" date="2018-12" db="EMBL/GenBank/DDBJ databases">
        <title>Tengunoibacter tsumagoiensis gen. nov., sp. nov., Dictyobacter kobayashii sp. nov., D. alpinus sp. nov., and D. joshuensis sp. nov. and description of Dictyobacteraceae fam. nov. within the order Ktedonobacterales isolated from Tengu-no-mugimeshi.</title>
        <authorList>
            <person name="Wang C.M."/>
            <person name="Zheng Y."/>
            <person name="Sakai Y."/>
            <person name="Toyoda A."/>
            <person name="Minakuchi Y."/>
            <person name="Abe K."/>
            <person name="Yokota A."/>
            <person name="Yabe S."/>
        </authorList>
    </citation>
    <scope>NUCLEOTIDE SEQUENCE [LARGE SCALE GENOMIC DNA]</scope>
    <source>
        <strain evidence="10">Uno3</strain>
    </source>
</reference>
<evidence type="ECO:0000313" key="9">
    <source>
        <dbReference type="EMBL" id="GCE14876.1"/>
    </source>
</evidence>
<evidence type="ECO:0000256" key="5">
    <source>
        <dbReference type="ARBA" id="ARBA00023136"/>
    </source>
</evidence>
<dbReference type="Pfam" id="PF12698">
    <property type="entry name" value="ABC2_membrane_3"/>
    <property type="match status" value="1"/>
</dbReference>
<evidence type="ECO:0000256" key="2">
    <source>
        <dbReference type="ARBA" id="ARBA00022475"/>
    </source>
</evidence>
<evidence type="ECO:0000256" key="6">
    <source>
        <dbReference type="SAM" id="MobiDB-lite"/>
    </source>
</evidence>
<feature type="transmembrane region" description="Helical" evidence="7">
    <location>
        <begin position="426"/>
        <end position="453"/>
    </location>
</feature>
<dbReference type="PANTHER" id="PTHR30294">
    <property type="entry name" value="MEMBRANE COMPONENT OF ABC TRANSPORTER YHHJ-RELATED"/>
    <property type="match status" value="1"/>
</dbReference>
<sequence length="476" mass="51413">MLKQSTPADAQEKSPSQQSNVIISSDNAARHSLARNVGLIIEREYKGRVNTPTYRITTIIILILMAIGICVPTFLQYFLATSNSQTQIGLVNNVGSVANMSNDDLVHYMNTSLNGGKTQNTTSTSHFVVTAHASNESSDLQKKVKDGSLPILLVLDRPANQDLHITLYNKTNTTSSNTVDPAQAQVQALVEQLNLLDKSARLGLTSTQAQNLFAPADLSIINTYQSNLSESDSTTALILSMAGVVLIFMSVFMYGAGVAQGVAEEKGNRIVEILVNAATPLQLMIGKIIGIGLAGLTQMVCLVAVAIGVLLLQTPLKNALLGNATAASSFNLTLTGSSLTLLLFVLIYFVLGFILFATLFAAVGALVNRQDEVQSAISPLTWLFTTGYVVSFFAVGTPQAAWVKVISYIPFWTPTVMLVRIASQTAFWWEIVLSILLMIVSNIVCAIIAARIYRFGILMYGQKLTIRQALTRISRS</sequence>
<feature type="transmembrane region" description="Helical" evidence="7">
    <location>
        <begin position="341"/>
        <end position="368"/>
    </location>
</feature>
<feature type="transmembrane region" description="Helical" evidence="7">
    <location>
        <begin position="236"/>
        <end position="259"/>
    </location>
</feature>
<dbReference type="OrthoDB" id="142621at2"/>
<evidence type="ECO:0000256" key="1">
    <source>
        <dbReference type="ARBA" id="ARBA00004651"/>
    </source>
</evidence>
<accession>A0A402A767</accession>
<feature type="region of interest" description="Disordered" evidence="6">
    <location>
        <begin position="1"/>
        <end position="22"/>
    </location>
</feature>
<dbReference type="InterPro" id="IPR051449">
    <property type="entry name" value="ABC-2_transporter_component"/>
</dbReference>
<dbReference type="EMBL" id="BIFR01000002">
    <property type="protein sequence ID" value="GCE14876.1"/>
    <property type="molecule type" value="Genomic_DNA"/>
</dbReference>
<keyword evidence="2" id="KW-1003">Cell membrane</keyword>
<keyword evidence="5 7" id="KW-0472">Membrane</keyword>
<evidence type="ECO:0000259" key="8">
    <source>
        <dbReference type="Pfam" id="PF12698"/>
    </source>
</evidence>
<dbReference type="PANTHER" id="PTHR30294:SF29">
    <property type="entry name" value="MULTIDRUG ABC TRANSPORTER PERMEASE YBHS-RELATED"/>
    <property type="match status" value="1"/>
</dbReference>
<protein>
    <submittedName>
        <fullName evidence="9">ABC transporter permease</fullName>
    </submittedName>
</protein>
<dbReference type="GO" id="GO:0140359">
    <property type="term" value="F:ABC-type transporter activity"/>
    <property type="evidence" value="ECO:0007669"/>
    <property type="project" value="InterPro"/>
</dbReference>
<organism evidence="9 10">
    <name type="scientific">Tengunoibacter tsumagoiensis</name>
    <dbReference type="NCBI Taxonomy" id="2014871"/>
    <lineage>
        <taxon>Bacteria</taxon>
        <taxon>Bacillati</taxon>
        <taxon>Chloroflexota</taxon>
        <taxon>Ktedonobacteria</taxon>
        <taxon>Ktedonobacterales</taxon>
        <taxon>Dictyobacteraceae</taxon>
        <taxon>Tengunoibacter</taxon>
    </lineage>
</organism>
<feature type="transmembrane region" description="Helical" evidence="7">
    <location>
        <begin position="288"/>
        <end position="312"/>
    </location>
</feature>
<comment type="caution">
    <text evidence="9">The sequence shown here is derived from an EMBL/GenBank/DDBJ whole genome shotgun (WGS) entry which is preliminary data.</text>
</comment>
<dbReference type="GO" id="GO:0005886">
    <property type="term" value="C:plasma membrane"/>
    <property type="evidence" value="ECO:0007669"/>
    <property type="project" value="UniProtKB-SubCell"/>
</dbReference>
<keyword evidence="4 7" id="KW-1133">Transmembrane helix</keyword>
<evidence type="ECO:0000256" key="3">
    <source>
        <dbReference type="ARBA" id="ARBA00022692"/>
    </source>
</evidence>
<proteinExistence type="predicted"/>
<dbReference type="Proteomes" id="UP000287352">
    <property type="component" value="Unassembled WGS sequence"/>
</dbReference>
<feature type="domain" description="ABC-2 type transporter transmembrane" evidence="8">
    <location>
        <begin position="56"/>
        <end position="450"/>
    </location>
</feature>
<keyword evidence="3 7" id="KW-0812">Transmembrane</keyword>
<evidence type="ECO:0000313" key="10">
    <source>
        <dbReference type="Proteomes" id="UP000287352"/>
    </source>
</evidence>
<keyword evidence="10" id="KW-1185">Reference proteome</keyword>
<name>A0A402A767_9CHLR</name>
<gene>
    <name evidence="9" type="ORF">KTT_47350</name>
</gene>
<evidence type="ECO:0000256" key="7">
    <source>
        <dbReference type="SAM" id="Phobius"/>
    </source>
</evidence>
<feature type="transmembrane region" description="Helical" evidence="7">
    <location>
        <begin position="380"/>
        <end position="406"/>
    </location>
</feature>
<comment type="subcellular location">
    <subcellularLocation>
        <location evidence="1">Cell membrane</location>
        <topology evidence="1">Multi-pass membrane protein</topology>
    </subcellularLocation>
</comment>